<dbReference type="InterPro" id="IPR006439">
    <property type="entry name" value="HAD-SF_hydro_IA"/>
</dbReference>
<dbReference type="InterPro" id="IPR044999">
    <property type="entry name" value="CbbY-like"/>
</dbReference>
<sequence length="332" mass="35109">MLLQNRCAAAAPGRTVRAAPLAAPRSARSAAPARRAAVAAAASAKPTAALIFDCDGVIVETEELHRRAYNGAFEAFGLTVKGEPCEWPTKYYDRLQNTVAGGKGKMKYHFSNNGWEVATADGAVAEAGRDALVDALQDKKTEIYKRIVEEAAEARPGVLELMDEALARGDVALCICSAATKAGFEKVVNSVVKPERLARFDLILAGDDVNNKKPDPEIYNTARARLGIAAERCLVIEDSMVGLRAATGAGMHCVITPTASTEDQPFCEEGAAAVVAQLAGPNYRVRLDDLFAPCPSGSGETVVNLQGMANMEGNECVVQWNANSRLAKSAAA</sequence>
<dbReference type="AlphaFoldDB" id="A0A2V0NMP2"/>
<dbReference type="EMBL" id="BDRX01000002">
    <property type="protein sequence ID" value="GBF87692.1"/>
    <property type="molecule type" value="Genomic_DNA"/>
</dbReference>
<dbReference type="OrthoDB" id="40579at2759"/>
<dbReference type="Pfam" id="PF00702">
    <property type="entry name" value="Hydrolase"/>
    <property type="match status" value="1"/>
</dbReference>
<dbReference type="Proteomes" id="UP000247498">
    <property type="component" value="Unassembled WGS sequence"/>
</dbReference>
<dbReference type="FunCoup" id="A0A2V0NMP2">
    <property type="interactions" value="647"/>
</dbReference>
<dbReference type="STRING" id="307507.A0A2V0NMP2"/>
<dbReference type="InterPro" id="IPR036412">
    <property type="entry name" value="HAD-like_sf"/>
</dbReference>
<dbReference type="PANTHER" id="PTHR42896:SF4">
    <property type="entry name" value="OS08G0485900 PROTEIN"/>
    <property type="match status" value="1"/>
</dbReference>
<dbReference type="SFLD" id="SFLDS00003">
    <property type="entry name" value="Haloacid_Dehalogenase"/>
    <property type="match status" value="1"/>
</dbReference>
<accession>A0A2V0NMP2</accession>
<dbReference type="InParanoid" id="A0A2V0NMP2"/>
<dbReference type="PANTHER" id="PTHR42896">
    <property type="entry name" value="XYLULOSE-1,5-BISPHOSPHATE (XUBP) PHOSPHATASE"/>
    <property type="match status" value="1"/>
</dbReference>
<dbReference type="InterPro" id="IPR023198">
    <property type="entry name" value="PGP-like_dom2"/>
</dbReference>
<keyword evidence="2" id="KW-1185">Reference proteome</keyword>
<gene>
    <name evidence="1" type="ORF">Rsub_00403</name>
</gene>
<name>A0A2V0NMP2_9CHLO</name>
<evidence type="ECO:0000313" key="1">
    <source>
        <dbReference type="EMBL" id="GBF87692.1"/>
    </source>
</evidence>
<evidence type="ECO:0000313" key="2">
    <source>
        <dbReference type="Proteomes" id="UP000247498"/>
    </source>
</evidence>
<reference evidence="1 2" key="1">
    <citation type="journal article" date="2018" name="Sci. Rep.">
        <title>Raphidocelis subcapitata (=Pseudokirchneriella subcapitata) provides an insight into genome evolution and environmental adaptations in the Sphaeropleales.</title>
        <authorList>
            <person name="Suzuki S."/>
            <person name="Yamaguchi H."/>
            <person name="Nakajima N."/>
            <person name="Kawachi M."/>
        </authorList>
    </citation>
    <scope>NUCLEOTIDE SEQUENCE [LARGE SCALE GENOMIC DNA]</scope>
    <source>
        <strain evidence="1 2">NIES-35</strain>
    </source>
</reference>
<dbReference type="InterPro" id="IPR023214">
    <property type="entry name" value="HAD_sf"/>
</dbReference>
<dbReference type="SUPFAM" id="SSF56784">
    <property type="entry name" value="HAD-like"/>
    <property type="match status" value="1"/>
</dbReference>
<protein>
    <submittedName>
        <fullName evidence="1">HAD subfamily IA</fullName>
    </submittedName>
</protein>
<dbReference type="Gene3D" id="3.40.50.1000">
    <property type="entry name" value="HAD superfamily/HAD-like"/>
    <property type="match status" value="1"/>
</dbReference>
<dbReference type="PRINTS" id="PR00413">
    <property type="entry name" value="HADHALOGNASE"/>
</dbReference>
<dbReference type="Gene3D" id="1.10.150.240">
    <property type="entry name" value="Putative phosphatase, domain 2"/>
    <property type="match status" value="1"/>
</dbReference>
<dbReference type="GO" id="GO:0016787">
    <property type="term" value="F:hydrolase activity"/>
    <property type="evidence" value="ECO:0007669"/>
    <property type="project" value="InterPro"/>
</dbReference>
<dbReference type="SFLD" id="SFLDG01129">
    <property type="entry name" value="C1.5:_HAD__Beta-PGM__Phosphata"/>
    <property type="match status" value="1"/>
</dbReference>
<comment type="caution">
    <text evidence="1">The sequence shown here is derived from an EMBL/GenBank/DDBJ whole genome shotgun (WGS) entry which is preliminary data.</text>
</comment>
<organism evidence="1 2">
    <name type="scientific">Raphidocelis subcapitata</name>
    <dbReference type="NCBI Taxonomy" id="307507"/>
    <lineage>
        <taxon>Eukaryota</taxon>
        <taxon>Viridiplantae</taxon>
        <taxon>Chlorophyta</taxon>
        <taxon>core chlorophytes</taxon>
        <taxon>Chlorophyceae</taxon>
        <taxon>CS clade</taxon>
        <taxon>Sphaeropleales</taxon>
        <taxon>Selenastraceae</taxon>
        <taxon>Raphidocelis</taxon>
    </lineage>
</organism>
<dbReference type="NCBIfam" id="TIGR01509">
    <property type="entry name" value="HAD-SF-IA-v3"/>
    <property type="match status" value="1"/>
</dbReference>
<proteinExistence type="predicted"/>